<feature type="signal peptide" evidence="1">
    <location>
        <begin position="1"/>
        <end position="16"/>
    </location>
</feature>
<gene>
    <name evidence="3" type="primary">LOC108672067</name>
</gene>
<proteinExistence type="predicted"/>
<dbReference type="InterPro" id="IPR011024">
    <property type="entry name" value="G_crystallin-like"/>
</dbReference>
<dbReference type="KEGG" id="hazt:108672067"/>
<reference evidence="3" key="1">
    <citation type="submission" date="2025-08" db="UniProtKB">
        <authorList>
            <consortium name="RefSeq"/>
        </authorList>
    </citation>
    <scope>IDENTIFICATION</scope>
    <source>
        <tissue evidence="3">Whole organism</tissue>
    </source>
</reference>
<name>A0A8B7NNA5_HYAAZ</name>
<dbReference type="OrthoDB" id="6381640at2759"/>
<sequence length="244" mass="26040">MKILTVFLIYILSATATTLGDAGKGKAGDFRYLTGYTGTDWSGASYEFTDYAPDLSVVLMNNAINSSCSTGLWIAYDNVNFNPNLTGGICSIIAVDDCKKWAGPCQKMASSLRYAGSEFGLNDNFYNLYEGNSFHGAEFKGNINAAYLDNLDLAVSSLIITGQSGWTFYTGVDFTDASVCVYADEMVSNGGVVLNYARVYSMDELGLPDNSIRSVSRGCASDRIVGTPPQAGVERLPAAASPAN</sequence>
<organism evidence="2 3">
    <name type="scientific">Hyalella azteca</name>
    <name type="common">Amphipod</name>
    <dbReference type="NCBI Taxonomy" id="294128"/>
    <lineage>
        <taxon>Eukaryota</taxon>
        <taxon>Metazoa</taxon>
        <taxon>Ecdysozoa</taxon>
        <taxon>Arthropoda</taxon>
        <taxon>Crustacea</taxon>
        <taxon>Multicrustacea</taxon>
        <taxon>Malacostraca</taxon>
        <taxon>Eumalacostraca</taxon>
        <taxon>Peracarida</taxon>
        <taxon>Amphipoda</taxon>
        <taxon>Senticaudata</taxon>
        <taxon>Talitrida</taxon>
        <taxon>Talitroidea</taxon>
        <taxon>Hyalellidae</taxon>
        <taxon>Hyalella</taxon>
    </lineage>
</organism>
<dbReference type="SUPFAM" id="SSF49695">
    <property type="entry name" value="gamma-Crystallin-like"/>
    <property type="match status" value="1"/>
</dbReference>
<dbReference type="Gene3D" id="2.60.20.10">
    <property type="entry name" value="Crystallins"/>
    <property type="match status" value="1"/>
</dbReference>
<evidence type="ECO:0000256" key="1">
    <source>
        <dbReference type="SAM" id="SignalP"/>
    </source>
</evidence>
<evidence type="ECO:0000313" key="2">
    <source>
        <dbReference type="Proteomes" id="UP000694843"/>
    </source>
</evidence>
<dbReference type="Proteomes" id="UP000694843">
    <property type="component" value="Unplaced"/>
</dbReference>
<keyword evidence="1" id="KW-0732">Signal</keyword>
<dbReference type="RefSeq" id="XP_018015173.1">
    <property type="nucleotide sequence ID" value="XM_018159684.2"/>
</dbReference>
<accession>A0A8B7NNA5</accession>
<protein>
    <submittedName>
        <fullName evidence="3">Uncharacterized protein LOC108672067</fullName>
    </submittedName>
</protein>
<feature type="chain" id="PRO_5034761768" evidence="1">
    <location>
        <begin position="17"/>
        <end position="244"/>
    </location>
</feature>
<dbReference type="GeneID" id="108672067"/>
<evidence type="ECO:0000313" key="3">
    <source>
        <dbReference type="RefSeq" id="XP_018015173.1"/>
    </source>
</evidence>
<dbReference type="AlphaFoldDB" id="A0A8B7NNA5"/>
<keyword evidence="2" id="KW-1185">Reference proteome</keyword>